<name>A0A9X4RTF3_9FLAO</name>
<evidence type="ECO:0000256" key="1">
    <source>
        <dbReference type="SAM" id="SignalP"/>
    </source>
</evidence>
<feature type="signal peptide" evidence="1">
    <location>
        <begin position="1"/>
        <end position="21"/>
    </location>
</feature>
<feature type="chain" id="PRO_5040950456" evidence="1">
    <location>
        <begin position="22"/>
        <end position="70"/>
    </location>
</feature>
<reference evidence="2" key="1">
    <citation type="submission" date="2022-07" db="EMBL/GenBank/DDBJ databases">
        <title>Description and genome-wide analysis of Profundicola chukchiensis gen. nov., sp. nov., marine bacteria isolated from bottom sediments of the Chukchi Sea.</title>
        <authorList>
            <person name="Romanenko L."/>
            <person name="Otstavnykh N."/>
            <person name="Kurilenko V."/>
            <person name="Eremeev V."/>
            <person name="Velansky P."/>
            <person name="Mikhailov V."/>
            <person name="Isaeva M."/>
        </authorList>
    </citation>
    <scope>NUCLEOTIDE SEQUENCE</scope>
    <source>
        <strain evidence="2">KMM 9713</strain>
    </source>
</reference>
<dbReference type="PROSITE" id="PS51257">
    <property type="entry name" value="PROKAR_LIPOPROTEIN"/>
    <property type="match status" value="1"/>
</dbReference>
<dbReference type="Proteomes" id="UP001152599">
    <property type="component" value="Unassembled WGS sequence"/>
</dbReference>
<proteinExistence type="predicted"/>
<dbReference type="RefSeq" id="WP_304419697.1">
    <property type="nucleotide sequence ID" value="NZ_JANCMU010000001.1"/>
</dbReference>
<organism evidence="2 3">
    <name type="scientific">Profundicola chukchiensis</name>
    <dbReference type="NCBI Taxonomy" id="2961959"/>
    <lineage>
        <taxon>Bacteria</taxon>
        <taxon>Pseudomonadati</taxon>
        <taxon>Bacteroidota</taxon>
        <taxon>Flavobacteriia</taxon>
        <taxon>Flavobacteriales</taxon>
        <taxon>Weeksellaceae</taxon>
        <taxon>Profundicola</taxon>
    </lineage>
</organism>
<evidence type="ECO:0000313" key="2">
    <source>
        <dbReference type="EMBL" id="MDG4944953.1"/>
    </source>
</evidence>
<comment type="caution">
    <text evidence="2">The sequence shown here is derived from an EMBL/GenBank/DDBJ whole genome shotgun (WGS) entry which is preliminary data.</text>
</comment>
<dbReference type="EMBL" id="JANCMU010000001">
    <property type="protein sequence ID" value="MDG4944953.1"/>
    <property type="molecule type" value="Genomic_DNA"/>
</dbReference>
<dbReference type="AlphaFoldDB" id="A0A9X4RTF3"/>
<protein>
    <submittedName>
        <fullName evidence="2">Uncharacterized protein</fullName>
    </submittedName>
</protein>
<evidence type="ECO:0000313" key="3">
    <source>
        <dbReference type="Proteomes" id="UP001152599"/>
    </source>
</evidence>
<keyword evidence="1" id="KW-0732">Signal</keyword>
<gene>
    <name evidence="2" type="ORF">NMK71_00860</name>
</gene>
<accession>A0A9X4RTF3</accession>
<sequence length="70" mass="8127">MKTLLFTLICLLFITSCHTSAFESDQQTDDFSNYYNQYQVDTERANVFVEKQINDSLLAQPQVSLINEKD</sequence>
<keyword evidence="3" id="KW-1185">Reference proteome</keyword>